<evidence type="ECO:0000256" key="4">
    <source>
        <dbReference type="PROSITE-ProRule" id="PRU00050"/>
    </source>
</evidence>
<accession>A0A5C0VPX1</accession>
<evidence type="ECO:0000256" key="2">
    <source>
        <dbReference type="ARBA" id="ARBA00039140"/>
    </source>
</evidence>
<dbReference type="RefSeq" id="WP_149075614.1">
    <property type="nucleotide sequence ID" value="NZ_CP043329.1"/>
</dbReference>
<reference evidence="6 7" key="1">
    <citation type="submission" date="2019-08" db="EMBL/GenBank/DDBJ databases">
        <title>Pedobacter sp. nov., isolated from Han river, South Korea.</title>
        <authorList>
            <person name="Lee D.-H."/>
            <person name="Kim Y.-S."/>
            <person name="Hwang E.-M."/>
            <person name="Le Tran T.C."/>
            <person name="Cha C.-J."/>
        </authorList>
    </citation>
    <scope>NUCLEOTIDE SEQUENCE [LARGE SCALE GENOMIC DNA]</scope>
    <source>
        <strain evidence="6 7">CJ43</strain>
    </source>
</reference>
<dbReference type="Proteomes" id="UP000323653">
    <property type="component" value="Chromosome"/>
</dbReference>
<proteinExistence type="predicted"/>
<keyword evidence="1 4" id="KW-0378">Hydrolase</keyword>
<feature type="domain" description="CheB-type methylesterase" evidence="5">
    <location>
        <begin position="1"/>
        <end position="181"/>
    </location>
</feature>
<dbReference type="PANTHER" id="PTHR42872">
    <property type="entry name" value="PROTEIN-GLUTAMATE METHYLESTERASE/PROTEIN-GLUTAMINE GLUTAMINASE"/>
    <property type="match status" value="1"/>
</dbReference>
<dbReference type="PANTHER" id="PTHR42872:SF3">
    <property type="entry name" value="PROTEIN-GLUTAMATE METHYLESTERASE_PROTEIN-GLUTAMINE GLUTAMINASE 1"/>
    <property type="match status" value="1"/>
</dbReference>
<dbReference type="GO" id="GO:0000156">
    <property type="term" value="F:phosphorelay response regulator activity"/>
    <property type="evidence" value="ECO:0007669"/>
    <property type="project" value="InterPro"/>
</dbReference>
<dbReference type="Gene3D" id="3.40.50.180">
    <property type="entry name" value="Methylesterase CheB, C-terminal domain"/>
    <property type="match status" value="1"/>
</dbReference>
<dbReference type="InterPro" id="IPR000673">
    <property type="entry name" value="Sig_transdc_resp-reg_Me-estase"/>
</dbReference>
<dbReference type="AlphaFoldDB" id="A0A5C0VPX1"/>
<protein>
    <recommendedName>
        <fullName evidence="2">protein-glutamate methylesterase</fullName>
        <ecNumber evidence="2">3.1.1.61</ecNumber>
    </recommendedName>
</protein>
<evidence type="ECO:0000313" key="7">
    <source>
        <dbReference type="Proteomes" id="UP000323653"/>
    </source>
</evidence>
<dbReference type="EMBL" id="CP043329">
    <property type="protein sequence ID" value="QEK52944.1"/>
    <property type="molecule type" value="Genomic_DNA"/>
</dbReference>
<dbReference type="GO" id="GO:0005737">
    <property type="term" value="C:cytoplasm"/>
    <property type="evidence" value="ECO:0007669"/>
    <property type="project" value="InterPro"/>
</dbReference>
<dbReference type="InterPro" id="IPR035909">
    <property type="entry name" value="CheB_C"/>
</dbReference>
<dbReference type="GO" id="GO:0006935">
    <property type="term" value="P:chemotaxis"/>
    <property type="evidence" value="ECO:0007669"/>
    <property type="project" value="UniProtKB-UniRule"/>
</dbReference>
<organism evidence="6 7">
    <name type="scientific">Pedobacter aquae</name>
    <dbReference type="NCBI Taxonomy" id="2605747"/>
    <lineage>
        <taxon>Bacteria</taxon>
        <taxon>Pseudomonadati</taxon>
        <taxon>Bacteroidota</taxon>
        <taxon>Sphingobacteriia</taxon>
        <taxon>Sphingobacteriales</taxon>
        <taxon>Sphingobacteriaceae</taxon>
        <taxon>Pedobacter</taxon>
    </lineage>
</organism>
<evidence type="ECO:0000256" key="3">
    <source>
        <dbReference type="ARBA" id="ARBA00048267"/>
    </source>
</evidence>
<evidence type="ECO:0000313" key="6">
    <source>
        <dbReference type="EMBL" id="QEK52944.1"/>
    </source>
</evidence>
<dbReference type="Pfam" id="PF01339">
    <property type="entry name" value="CheB_methylest"/>
    <property type="match status" value="1"/>
</dbReference>
<sequence length="187" mass="20467">MDTIFLIGGSAGSLKVLLEVLPKLHHDLKFPIIIVLHRKGYTDSQLGYLLNTRTNLKVIEPDDKDVLEAGYIYIAPADYHLLIESDKTISLDFSEKLNFSRPSIDVTFSSAAKVFKENTFALLLSGANADGAAGLNYVKANNGTTLVQNPVSAEVNYMPLQAIAQSKIDFVLNPDEIAAFINKLDVP</sequence>
<dbReference type="EC" id="3.1.1.61" evidence="2"/>
<feature type="active site" evidence="4">
    <location>
        <position position="37"/>
    </location>
</feature>
<keyword evidence="4" id="KW-0145">Chemotaxis</keyword>
<feature type="active site" evidence="4">
    <location>
        <position position="130"/>
    </location>
</feature>
<evidence type="ECO:0000256" key="1">
    <source>
        <dbReference type="ARBA" id="ARBA00022801"/>
    </source>
</evidence>
<gene>
    <name evidence="6" type="ORF">FYC62_15635</name>
</gene>
<feature type="active site" evidence="4">
    <location>
        <position position="10"/>
    </location>
</feature>
<evidence type="ECO:0000259" key="5">
    <source>
        <dbReference type="PROSITE" id="PS50122"/>
    </source>
</evidence>
<name>A0A5C0VPX1_9SPHI</name>
<comment type="catalytic activity">
    <reaction evidence="3">
        <text>[protein]-L-glutamate 5-O-methyl ester + H2O = L-glutamyl-[protein] + methanol + H(+)</text>
        <dbReference type="Rhea" id="RHEA:23236"/>
        <dbReference type="Rhea" id="RHEA-COMP:10208"/>
        <dbReference type="Rhea" id="RHEA-COMP:10311"/>
        <dbReference type="ChEBI" id="CHEBI:15377"/>
        <dbReference type="ChEBI" id="CHEBI:15378"/>
        <dbReference type="ChEBI" id="CHEBI:17790"/>
        <dbReference type="ChEBI" id="CHEBI:29973"/>
        <dbReference type="ChEBI" id="CHEBI:82795"/>
        <dbReference type="EC" id="3.1.1.61"/>
    </reaction>
</comment>
<dbReference type="GO" id="GO:0008984">
    <property type="term" value="F:protein-glutamate methylesterase activity"/>
    <property type="evidence" value="ECO:0007669"/>
    <property type="project" value="UniProtKB-EC"/>
</dbReference>
<dbReference type="PROSITE" id="PS50122">
    <property type="entry name" value="CHEB"/>
    <property type="match status" value="1"/>
</dbReference>
<dbReference type="SUPFAM" id="SSF52738">
    <property type="entry name" value="Methylesterase CheB, C-terminal domain"/>
    <property type="match status" value="1"/>
</dbReference>
<keyword evidence="7" id="KW-1185">Reference proteome</keyword>
<dbReference type="KEGG" id="pej:FYC62_15635"/>
<dbReference type="CDD" id="cd16433">
    <property type="entry name" value="CheB"/>
    <property type="match status" value="1"/>
</dbReference>